<dbReference type="AlphaFoldDB" id="A0A1R0FAL5"/>
<dbReference type="EMBL" id="LXYT01000001">
    <property type="protein sequence ID" value="OLY44031.1"/>
    <property type="molecule type" value="Genomic_DNA"/>
</dbReference>
<name>A0A1R0FAL5_9HYPH</name>
<gene>
    <name evidence="1" type="ORF">PEB0149_014830</name>
</gene>
<dbReference type="Proteomes" id="UP000187344">
    <property type="component" value="Unassembled WGS sequence"/>
</dbReference>
<keyword evidence="2" id="KW-1185">Reference proteome</keyword>
<proteinExistence type="predicted"/>
<sequence length="43" mass="4999">MLAVKAFEMQSGKHFKGKLRFAYPDKDHQFGTRGLRGLVRTFQ</sequence>
<evidence type="ECO:0000313" key="1">
    <source>
        <dbReference type="EMBL" id="OLY44031.1"/>
    </source>
</evidence>
<protein>
    <submittedName>
        <fullName evidence="1">Uncharacterized protein</fullName>
    </submittedName>
</protein>
<organism evidence="1 2">
    <name type="scientific">Bartonella apis</name>
    <dbReference type="NCBI Taxonomy" id="1686310"/>
    <lineage>
        <taxon>Bacteria</taxon>
        <taxon>Pseudomonadati</taxon>
        <taxon>Pseudomonadota</taxon>
        <taxon>Alphaproteobacteria</taxon>
        <taxon>Hyphomicrobiales</taxon>
        <taxon>Bartonellaceae</taxon>
        <taxon>Bartonella</taxon>
    </lineage>
</organism>
<reference evidence="1 2" key="1">
    <citation type="submission" date="2016-12" db="EMBL/GenBank/DDBJ databases">
        <title>Comparative genomics of Bartonella apis.</title>
        <authorList>
            <person name="Engel P."/>
        </authorList>
    </citation>
    <scope>NUCLEOTIDE SEQUENCE [LARGE SCALE GENOMIC DNA]</scope>
    <source>
        <strain evidence="1 2">PEB0149</strain>
    </source>
</reference>
<accession>A0A1R0FAL5</accession>
<comment type="caution">
    <text evidence="1">The sequence shown here is derived from an EMBL/GenBank/DDBJ whole genome shotgun (WGS) entry which is preliminary data.</text>
</comment>
<evidence type="ECO:0000313" key="2">
    <source>
        <dbReference type="Proteomes" id="UP000187344"/>
    </source>
</evidence>